<dbReference type="Proteomes" id="UP001144204">
    <property type="component" value="Unassembled WGS sequence"/>
</dbReference>
<organism evidence="2 3">
    <name type="scientific">Philodulcilactobacillus myokoensis</name>
    <dbReference type="NCBI Taxonomy" id="2929573"/>
    <lineage>
        <taxon>Bacteria</taxon>
        <taxon>Bacillati</taxon>
        <taxon>Bacillota</taxon>
        <taxon>Bacilli</taxon>
        <taxon>Lactobacillales</taxon>
        <taxon>Lactobacillaceae</taxon>
        <taxon>Philodulcilactobacillus</taxon>
    </lineage>
</organism>
<reference evidence="2" key="1">
    <citation type="submission" date="2022-07" db="EMBL/GenBank/DDBJ databases">
        <authorList>
            <person name="Kouya T."/>
            <person name="Ishiyama Y."/>
        </authorList>
    </citation>
    <scope>NUCLEOTIDE SEQUENCE</scope>
    <source>
        <strain evidence="2">WR16-4</strain>
    </source>
</reference>
<evidence type="ECO:0000313" key="3">
    <source>
        <dbReference type="Proteomes" id="UP001144204"/>
    </source>
</evidence>
<evidence type="ECO:0008006" key="4">
    <source>
        <dbReference type="Google" id="ProtNLM"/>
    </source>
</evidence>
<evidence type="ECO:0000256" key="1">
    <source>
        <dbReference type="SAM" id="Phobius"/>
    </source>
</evidence>
<evidence type="ECO:0000313" key="2">
    <source>
        <dbReference type="EMBL" id="GLB46445.1"/>
    </source>
</evidence>
<feature type="transmembrane region" description="Helical" evidence="1">
    <location>
        <begin position="18"/>
        <end position="36"/>
    </location>
</feature>
<protein>
    <recommendedName>
        <fullName evidence="4">ABC transporter permease</fullName>
    </recommendedName>
</protein>
<dbReference type="PANTHER" id="PTHR37305:SF1">
    <property type="entry name" value="MEMBRANE PROTEIN"/>
    <property type="match status" value="1"/>
</dbReference>
<feature type="transmembrane region" description="Helical" evidence="1">
    <location>
        <begin position="230"/>
        <end position="249"/>
    </location>
</feature>
<dbReference type="PANTHER" id="PTHR37305">
    <property type="entry name" value="INTEGRAL MEMBRANE PROTEIN-RELATED"/>
    <property type="match status" value="1"/>
</dbReference>
<keyword evidence="1" id="KW-0812">Transmembrane</keyword>
<dbReference type="RefSeq" id="WP_286135905.1">
    <property type="nucleotide sequence ID" value="NZ_BRPL01000002.1"/>
</dbReference>
<proteinExistence type="predicted"/>
<keyword evidence="1" id="KW-0472">Membrane</keyword>
<keyword evidence="1" id="KW-1133">Transmembrane helix</keyword>
<sequence>MFSLIRQEIFKESHRKSFIGWNLFIIVWVIICALIAKKSGLTGADLIANEGFTQSPFNIISLIMVIITASTITKEYSTGTIKLLLSRQFSRTKVFFSKVINLIFIYIVFNLVSWIVTTIICLIGFGNFQITSFMWHSIGTLMLSNILYLIILLPAVLLISMIAKGPNLAVTIGVITMYLSKLIALISDGAFVKWNVMDWAKWNPFNILMINFQISAGNFSNLTQLSNLELSIAAVVYGIIFLWLSVLIFNHKNI</sequence>
<feature type="transmembrane region" description="Helical" evidence="1">
    <location>
        <begin position="56"/>
        <end position="73"/>
    </location>
</feature>
<feature type="transmembrane region" description="Helical" evidence="1">
    <location>
        <begin position="170"/>
        <end position="192"/>
    </location>
</feature>
<dbReference type="EMBL" id="BRPL01000002">
    <property type="protein sequence ID" value="GLB46445.1"/>
    <property type="molecule type" value="Genomic_DNA"/>
</dbReference>
<accession>A0A9W6ES43</accession>
<dbReference type="AlphaFoldDB" id="A0A9W6ES43"/>
<name>A0A9W6ES43_9LACO</name>
<dbReference type="Pfam" id="PF12730">
    <property type="entry name" value="ABC2_membrane_4"/>
    <property type="match status" value="1"/>
</dbReference>
<gene>
    <name evidence="2" type="ORF">WR164_04240</name>
</gene>
<feature type="transmembrane region" description="Helical" evidence="1">
    <location>
        <begin position="145"/>
        <end position="163"/>
    </location>
</feature>
<feature type="transmembrane region" description="Helical" evidence="1">
    <location>
        <begin position="94"/>
        <end position="125"/>
    </location>
</feature>
<reference evidence="2" key="2">
    <citation type="journal article" date="2023" name="PLoS ONE">
        <title>Philodulcilactobacillus myokoensis gen. nov., sp. nov., a fructophilic, acidophilic, and agar-phobic lactic acid bacterium isolated from fermented vegetable extracts.</title>
        <authorList>
            <person name="Kouya T."/>
            <person name="Ishiyama Y."/>
            <person name="Ohashi S."/>
            <person name="Kumakubo R."/>
            <person name="Yamazaki T."/>
            <person name="Otaki T."/>
        </authorList>
    </citation>
    <scope>NUCLEOTIDE SEQUENCE</scope>
    <source>
        <strain evidence="2">WR16-4</strain>
    </source>
</reference>
<keyword evidence="3" id="KW-1185">Reference proteome</keyword>
<comment type="caution">
    <text evidence="2">The sequence shown here is derived from an EMBL/GenBank/DDBJ whole genome shotgun (WGS) entry which is preliminary data.</text>
</comment>